<feature type="transmembrane region" description="Helical" evidence="9">
    <location>
        <begin position="314"/>
        <end position="334"/>
    </location>
</feature>
<sequence>MSATVDPVSISRAVVYGGLALGVVLGAVGQSTRFCVRGAIADWFEFRGPGRLVAWLLAIAMGAVAVQGLISFGWLDGTRVLAWNNRLVWASCLAGGLMFGFGMILAEGCPQRLLVKAGAGSLKAAAALMMIGIVAAMTLRGLFAGPRVALLDSWNVTLAGPQDLGAIAAGLMGGSAPVLRWLLVLAIVLAVGATAWRFRQKVSKADWIGGLAVGLLLAVAFLLTGKAGFIAEHPETLEPAWLGTQSRRPEGLSFSAPLAHALDLLTLWSDKSMAATFGVMLSLGVILGSAASARARGEYRLESFRMPGEMGAHALGAVLMGFGGVTALGCSVGNGVTGLAMLSAGSVLMVGGMVVGAWAALRLRQRQSVAGSPGVAAVRAA</sequence>
<dbReference type="PANTHER" id="PTHR30574:SF1">
    <property type="entry name" value="SULPHUR TRANSPORT DOMAIN-CONTAINING PROTEIN"/>
    <property type="match status" value="1"/>
</dbReference>
<feature type="transmembrane region" description="Helical" evidence="9">
    <location>
        <begin position="13"/>
        <end position="31"/>
    </location>
</feature>
<feature type="transmembrane region" description="Helical" evidence="9">
    <location>
        <begin position="178"/>
        <end position="196"/>
    </location>
</feature>
<evidence type="ECO:0000256" key="4">
    <source>
        <dbReference type="ARBA" id="ARBA00022519"/>
    </source>
</evidence>
<dbReference type="AlphaFoldDB" id="A0A562ZTZ6"/>
<comment type="subcellular location">
    <subcellularLocation>
        <location evidence="1">Cell inner membrane</location>
        <topology evidence="1">Multi-pass membrane protein</topology>
    </subcellularLocation>
</comment>
<evidence type="ECO:0000256" key="1">
    <source>
        <dbReference type="ARBA" id="ARBA00004429"/>
    </source>
</evidence>
<dbReference type="EMBL" id="VOBQ01000005">
    <property type="protein sequence ID" value="TWO71808.1"/>
    <property type="molecule type" value="Genomic_DNA"/>
</dbReference>
<dbReference type="OrthoDB" id="9794165at2"/>
<proteinExistence type="inferred from homology"/>
<evidence type="ECO:0000313" key="11">
    <source>
        <dbReference type="Proteomes" id="UP000318199"/>
    </source>
</evidence>
<dbReference type="Pfam" id="PF04143">
    <property type="entry name" value="Sulf_transp"/>
    <property type="match status" value="1"/>
</dbReference>
<keyword evidence="11" id="KW-1185">Reference proteome</keyword>
<feature type="transmembrane region" description="Helical" evidence="9">
    <location>
        <begin position="208"/>
        <end position="231"/>
    </location>
</feature>
<feature type="transmembrane region" description="Helical" evidence="9">
    <location>
        <begin position="126"/>
        <end position="145"/>
    </location>
</feature>
<feature type="transmembrane region" description="Helical" evidence="9">
    <location>
        <begin position="273"/>
        <end position="293"/>
    </location>
</feature>
<keyword evidence="4" id="KW-0997">Cell inner membrane</keyword>
<evidence type="ECO:0000256" key="9">
    <source>
        <dbReference type="SAM" id="Phobius"/>
    </source>
</evidence>
<evidence type="ECO:0000256" key="3">
    <source>
        <dbReference type="ARBA" id="ARBA00022475"/>
    </source>
</evidence>
<keyword evidence="6 9" id="KW-1133">Transmembrane helix</keyword>
<evidence type="ECO:0000256" key="5">
    <source>
        <dbReference type="ARBA" id="ARBA00022692"/>
    </source>
</evidence>
<evidence type="ECO:0000256" key="7">
    <source>
        <dbReference type="ARBA" id="ARBA00023136"/>
    </source>
</evidence>
<dbReference type="RefSeq" id="WP_145892368.1">
    <property type="nucleotide sequence ID" value="NZ_VOBQ01000005.1"/>
</dbReference>
<feature type="transmembrane region" description="Helical" evidence="9">
    <location>
        <begin position="340"/>
        <end position="361"/>
    </location>
</feature>
<protein>
    <submittedName>
        <fullName evidence="10">YeeE/YedE family protein</fullName>
    </submittedName>
</protein>
<evidence type="ECO:0000256" key="8">
    <source>
        <dbReference type="ARBA" id="ARBA00035655"/>
    </source>
</evidence>
<evidence type="ECO:0000256" key="6">
    <source>
        <dbReference type="ARBA" id="ARBA00022989"/>
    </source>
</evidence>
<comment type="similarity">
    <text evidence="8">Belongs to the TsuA/YedE (TC 9.B.102) family.</text>
</comment>
<feature type="transmembrane region" description="Helical" evidence="9">
    <location>
        <begin position="52"/>
        <end position="75"/>
    </location>
</feature>
<dbReference type="PANTHER" id="PTHR30574">
    <property type="entry name" value="INNER MEMBRANE PROTEIN YEDE"/>
    <property type="match status" value="1"/>
</dbReference>
<dbReference type="Proteomes" id="UP000318199">
    <property type="component" value="Unassembled WGS sequence"/>
</dbReference>
<name>A0A562ZTZ6_9BURK</name>
<feature type="transmembrane region" description="Helical" evidence="9">
    <location>
        <begin position="87"/>
        <end position="106"/>
    </location>
</feature>
<keyword evidence="2" id="KW-0813">Transport</keyword>
<gene>
    <name evidence="10" type="ORF">FN976_07375</name>
</gene>
<dbReference type="GO" id="GO:0005886">
    <property type="term" value="C:plasma membrane"/>
    <property type="evidence" value="ECO:0007669"/>
    <property type="project" value="UniProtKB-SubCell"/>
</dbReference>
<reference evidence="10 11" key="1">
    <citation type="submission" date="2019-07" db="EMBL/GenBank/DDBJ databases">
        <title>Caenimonas sedimenti sp. nov., isolated from activated sludge.</title>
        <authorList>
            <person name="Xu J."/>
        </authorList>
    </citation>
    <scope>NUCLEOTIDE SEQUENCE [LARGE SCALE GENOMIC DNA]</scope>
    <source>
        <strain evidence="10 11">HX-9-20</strain>
    </source>
</reference>
<evidence type="ECO:0000313" key="10">
    <source>
        <dbReference type="EMBL" id="TWO71808.1"/>
    </source>
</evidence>
<dbReference type="InterPro" id="IPR007272">
    <property type="entry name" value="Sulf_transp_TsuA/YedE"/>
</dbReference>
<evidence type="ECO:0000256" key="2">
    <source>
        <dbReference type="ARBA" id="ARBA00022448"/>
    </source>
</evidence>
<accession>A0A562ZTZ6</accession>
<keyword evidence="5 9" id="KW-0812">Transmembrane</keyword>
<keyword evidence="7 9" id="KW-0472">Membrane</keyword>
<organism evidence="10 11">
    <name type="scientific">Caenimonas sedimenti</name>
    <dbReference type="NCBI Taxonomy" id="2596921"/>
    <lineage>
        <taxon>Bacteria</taxon>
        <taxon>Pseudomonadati</taxon>
        <taxon>Pseudomonadota</taxon>
        <taxon>Betaproteobacteria</taxon>
        <taxon>Burkholderiales</taxon>
        <taxon>Comamonadaceae</taxon>
        <taxon>Caenimonas</taxon>
    </lineage>
</organism>
<comment type="caution">
    <text evidence="10">The sequence shown here is derived from an EMBL/GenBank/DDBJ whole genome shotgun (WGS) entry which is preliminary data.</text>
</comment>
<keyword evidence="3" id="KW-1003">Cell membrane</keyword>